<dbReference type="Proteomes" id="UP001595909">
    <property type="component" value="Unassembled WGS sequence"/>
</dbReference>
<organism evidence="2 3">
    <name type="scientific">Actinomycetospora chibensis</name>
    <dbReference type="NCBI Taxonomy" id="663606"/>
    <lineage>
        <taxon>Bacteria</taxon>
        <taxon>Bacillati</taxon>
        <taxon>Actinomycetota</taxon>
        <taxon>Actinomycetes</taxon>
        <taxon>Pseudonocardiales</taxon>
        <taxon>Pseudonocardiaceae</taxon>
        <taxon>Actinomycetospora</taxon>
    </lineage>
</organism>
<dbReference type="InterPro" id="IPR029045">
    <property type="entry name" value="ClpP/crotonase-like_dom_sf"/>
</dbReference>
<evidence type="ECO:0000313" key="2">
    <source>
        <dbReference type="EMBL" id="MFC4832104.1"/>
    </source>
</evidence>
<dbReference type="CDD" id="cd06558">
    <property type="entry name" value="crotonase-like"/>
    <property type="match status" value="1"/>
</dbReference>
<dbReference type="InterPro" id="IPR014748">
    <property type="entry name" value="Enoyl-CoA_hydra_C"/>
</dbReference>
<dbReference type="Pfam" id="PF00378">
    <property type="entry name" value="ECH_1"/>
    <property type="match status" value="1"/>
</dbReference>
<sequence length="264" mass="28013">MPPYEDIRCHDLAGARHIELHRPEALNAWTPDMGRELLDALDDASADPAVRAILITGAGRAFCAGADVKNARETTSDGAPDLSGRLREIYNPIVTTVREAPKPVVAAIHGACAGLGVSLALACDLLLAADDAYLLLAFTRIGVMPDGGALAFLAERVGLTRAAELAMLADKLPAARAQDWGLVTAVHPADELGEHAVALVERLAAGPTVAYASTKQALNAVSQRHLAEALELEVTLQQRHATTHDYAEGRAAFVEKRRAEFQGH</sequence>
<dbReference type="Gene3D" id="3.90.226.10">
    <property type="entry name" value="2-enoyl-CoA Hydratase, Chain A, domain 1"/>
    <property type="match status" value="1"/>
</dbReference>
<evidence type="ECO:0000313" key="3">
    <source>
        <dbReference type="Proteomes" id="UP001595909"/>
    </source>
</evidence>
<gene>
    <name evidence="2" type="ORF">ACFPEL_06745</name>
</gene>
<dbReference type="PANTHER" id="PTHR43459">
    <property type="entry name" value="ENOYL-COA HYDRATASE"/>
    <property type="match status" value="1"/>
</dbReference>
<comment type="caution">
    <text evidence="2">The sequence shown here is derived from an EMBL/GenBank/DDBJ whole genome shotgun (WGS) entry which is preliminary data.</text>
</comment>
<dbReference type="PANTHER" id="PTHR43459:SF1">
    <property type="entry name" value="EG:BACN32G11.4 PROTEIN"/>
    <property type="match status" value="1"/>
</dbReference>
<dbReference type="Gene3D" id="1.10.12.10">
    <property type="entry name" value="Lyase 2-enoyl-coa Hydratase, Chain A, domain 2"/>
    <property type="match status" value="1"/>
</dbReference>
<proteinExistence type="inferred from homology"/>
<comment type="similarity">
    <text evidence="1">Belongs to the enoyl-CoA hydratase/isomerase family.</text>
</comment>
<accession>A0ABV9REX0</accession>
<dbReference type="RefSeq" id="WP_274189769.1">
    <property type="nucleotide sequence ID" value="NZ_BAABHN010000013.1"/>
</dbReference>
<reference evidence="3" key="1">
    <citation type="journal article" date="2019" name="Int. J. Syst. Evol. Microbiol.">
        <title>The Global Catalogue of Microorganisms (GCM) 10K type strain sequencing project: providing services to taxonomists for standard genome sequencing and annotation.</title>
        <authorList>
            <consortium name="The Broad Institute Genomics Platform"/>
            <consortium name="The Broad Institute Genome Sequencing Center for Infectious Disease"/>
            <person name="Wu L."/>
            <person name="Ma J."/>
        </authorList>
    </citation>
    <scope>NUCLEOTIDE SEQUENCE [LARGE SCALE GENOMIC DNA]</scope>
    <source>
        <strain evidence="3">CCUG 50347</strain>
    </source>
</reference>
<keyword evidence="3" id="KW-1185">Reference proteome</keyword>
<protein>
    <submittedName>
        <fullName evidence="2">Enoyl-CoA hydratase-related protein</fullName>
    </submittedName>
</protein>
<name>A0ABV9REX0_9PSEU</name>
<dbReference type="InterPro" id="IPR001753">
    <property type="entry name" value="Enoyl-CoA_hydra/iso"/>
</dbReference>
<dbReference type="SUPFAM" id="SSF52096">
    <property type="entry name" value="ClpP/crotonase"/>
    <property type="match status" value="1"/>
</dbReference>
<evidence type="ECO:0000256" key="1">
    <source>
        <dbReference type="ARBA" id="ARBA00005254"/>
    </source>
</evidence>
<dbReference type="EMBL" id="JBHSIM010000013">
    <property type="protein sequence ID" value="MFC4832104.1"/>
    <property type="molecule type" value="Genomic_DNA"/>
</dbReference>